<dbReference type="AlphaFoldDB" id="A0A915MRP8"/>
<keyword evidence="3" id="KW-1185">Reference proteome</keyword>
<keyword evidence="2" id="KW-1133">Transmembrane helix</keyword>
<dbReference type="Proteomes" id="UP000887561">
    <property type="component" value="Unplaced"/>
</dbReference>
<keyword evidence="2" id="KW-0472">Membrane</keyword>
<sequence>MAYCNREPSPVLRRKEKDRCMELLLDEDKIHRILLRSPAICKLANIESPNCIWFKLVNHISEDLRVVRPAKLEPLLPRRSKKPEINKDDVTINSPVSSSTLPSNNGLNITPNTENPDGVLVPEEETLQFQKPHSIQLYDYVLAPLEANVYARARIIHMKKILHQTDQDRQLERLFAYVHFIDEVVPVIDSRRYPDYFEYTRAEIYGLETLEDDEGPEGKAESITHRLLIELLDTSQENNFEDLSNQNINGKIEKFSLNEANSSSDPLILDKSFDRVIFDAKQHPLVREKNFYWTPDLLAEIPKWRMKWPKDFCHDSLIVNGESLQHNILEYGRYPYFNIHKNVTDPKRQDPDYFEKEAEKLPLVIQLKNVLEKGIKKIEKKMFSNFVYSNSNIKMESENEGNGLNEEPLIEKDKKFGGKEIIAIIFMAISWSIFLFPVQIKLLLWEGLEKLVENEVYNFEKSMEKMKEKLKENN</sequence>
<feature type="region of interest" description="Disordered" evidence="1">
    <location>
        <begin position="79"/>
        <end position="117"/>
    </location>
</feature>
<organism evidence="3 4">
    <name type="scientific">Meloidogyne javanica</name>
    <name type="common">Root-knot nematode worm</name>
    <dbReference type="NCBI Taxonomy" id="6303"/>
    <lineage>
        <taxon>Eukaryota</taxon>
        <taxon>Metazoa</taxon>
        <taxon>Ecdysozoa</taxon>
        <taxon>Nematoda</taxon>
        <taxon>Chromadorea</taxon>
        <taxon>Rhabditida</taxon>
        <taxon>Tylenchina</taxon>
        <taxon>Tylenchomorpha</taxon>
        <taxon>Tylenchoidea</taxon>
        <taxon>Meloidogynidae</taxon>
        <taxon>Meloidogyninae</taxon>
        <taxon>Meloidogyne</taxon>
        <taxon>Meloidogyne incognita group</taxon>
    </lineage>
</organism>
<feature type="compositionally biased region" description="Polar residues" evidence="1">
    <location>
        <begin position="91"/>
        <end position="115"/>
    </location>
</feature>
<proteinExistence type="predicted"/>
<reference evidence="4" key="1">
    <citation type="submission" date="2022-11" db="UniProtKB">
        <authorList>
            <consortium name="WormBaseParasite"/>
        </authorList>
    </citation>
    <scope>IDENTIFICATION</scope>
</reference>
<feature type="transmembrane region" description="Helical" evidence="2">
    <location>
        <begin position="421"/>
        <end position="440"/>
    </location>
</feature>
<evidence type="ECO:0000313" key="3">
    <source>
        <dbReference type="Proteomes" id="UP000887561"/>
    </source>
</evidence>
<dbReference type="WBParaSite" id="scaffold4549_cov249.g8323">
    <property type="protein sequence ID" value="scaffold4549_cov249.g8323"/>
    <property type="gene ID" value="scaffold4549_cov249.g8323"/>
</dbReference>
<evidence type="ECO:0000256" key="2">
    <source>
        <dbReference type="SAM" id="Phobius"/>
    </source>
</evidence>
<evidence type="ECO:0000313" key="4">
    <source>
        <dbReference type="WBParaSite" id="scaffold4549_cov249.g8323"/>
    </source>
</evidence>
<protein>
    <submittedName>
        <fullName evidence="4">Uncharacterized protein</fullName>
    </submittedName>
</protein>
<accession>A0A915MRP8</accession>
<evidence type="ECO:0000256" key="1">
    <source>
        <dbReference type="SAM" id="MobiDB-lite"/>
    </source>
</evidence>
<name>A0A915MRP8_MELJA</name>
<keyword evidence="2" id="KW-0812">Transmembrane</keyword>